<evidence type="ECO:0000313" key="2">
    <source>
        <dbReference type="Proteomes" id="UP000247792"/>
    </source>
</evidence>
<name>A0A318J592_9BURK</name>
<sequence>MVTIMRSDAALFRRMQTEYLSLHVQEQESSSLEDYY</sequence>
<dbReference type="AlphaFoldDB" id="A0A318J592"/>
<dbReference type="Proteomes" id="UP000247792">
    <property type="component" value="Unassembled WGS sequence"/>
</dbReference>
<organism evidence="1 2">
    <name type="scientific">Undibacterium pigrum</name>
    <dbReference type="NCBI Taxonomy" id="401470"/>
    <lineage>
        <taxon>Bacteria</taxon>
        <taxon>Pseudomonadati</taxon>
        <taxon>Pseudomonadota</taxon>
        <taxon>Betaproteobacteria</taxon>
        <taxon>Burkholderiales</taxon>
        <taxon>Oxalobacteraceae</taxon>
        <taxon>Undibacterium</taxon>
    </lineage>
</organism>
<comment type="caution">
    <text evidence="1">The sequence shown here is derived from an EMBL/GenBank/DDBJ whole genome shotgun (WGS) entry which is preliminary data.</text>
</comment>
<gene>
    <name evidence="1" type="ORF">DFR42_105241</name>
</gene>
<keyword evidence="2" id="KW-1185">Reference proteome</keyword>
<dbReference type="EMBL" id="QJKB01000005">
    <property type="protein sequence ID" value="PXX42583.1"/>
    <property type="molecule type" value="Genomic_DNA"/>
</dbReference>
<reference evidence="1 2" key="1">
    <citation type="submission" date="2018-05" db="EMBL/GenBank/DDBJ databases">
        <title>Genomic Encyclopedia of Type Strains, Phase IV (KMG-IV): sequencing the most valuable type-strain genomes for metagenomic binning, comparative biology and taxonomic classification.</title>
        <authorList>
            <person name="Goeker M."/>
        </authorList>
    </citation>
    <scope>NUCLEOTIDE SEQUENCE [LARGE SCALE GENOMIC DNA]</scope>
    <source>
        <strain evidence="1 2">DSM 19792</strain>
    </source>
</reference>
<evidence type="ECO:0000313" key="1">
    <source>
        <dbReference type="EMBL" id="PXX42583.1"/>
    </source>
</evidence>
<proteinExistence type="predicted"/>
<protein>
    <submittedName>
        <fullName evidence="1">Uncharacterized protein</fullName>
    </submittedName>
</protein>
<accession>A0A318J592</accession>